<feature type="domain" description="Lipoyl-binding" evidence="1">
    <location>
        <begin position="37"/>
        <end position="118"/>
    </location>
</feature>
<dbReference type="CDD" id="cd06849">
    <property type="entry name" value="lipoyl_domain"/>
    <property type="match status" value="1"/>
</dbReference>
<evidence type="ECO:0000259" key="1">
    <source>
        <dbReference type="Pfam" id="PF00364"/>
    </source>
</evidence>
<proteinExistence type="predicted"/>
<accession>A0A7S2XEG9</accession>
<reference evidence="2" key="1">
    <citation type="submission" date="2021-01" db="EMBL/GenBank/DDBJ databases">
        <authorList>
            <person name="Corre E."/>
            <person name="Pelletier E."/>
            <person name="Niang G."/>
            <person name="Scheremetjew M."/>
            <person name="Finn R."/>
            <person name="Kale V."/>
            <person name="Holt S."/>
            <person name="Cochrane G."/>
            <person name="Meng A."/>
            <person name="Brown T."/>
            <person name="Cohen L."/>
        </authorList>
    </citation>
    <scope>NUCLEOTIDE SEQUENCE</scope>
    <source>
        <strain evidence="2">CCMP622</strain>
    </source>
</reference>
<dbReference type="InterPro" id="IPR045257">
    <property type="entry name" value="E2/Pdx1"/>
</dbReference>
<dbReference type="GO" id="GO:0006086">
    <property type="term" value="P:pyruvate decarboxylation to acetyl-CoA"/>
    <property type="evidence" value="ECO:0007669"/>
    <property type="project" value="InterPro"/>
</dbReference>
<dbReference type="GO" id="GO:0045254">
    <property type="term" value="C:pyruvate dehydrogenase complex"/>
    <property type="evidence" value="ECO:0007669"/>
    <property type="project" value="InterPro"/>
</dbReference>
<dbReference type="InterPro" id="IPR011053">
    <property type="entry name" value="Single_hybrid_motif"/>
</dbReference>
<dbReference type="Pfam" id="PF00364">
    <property type="entry name" value="Biotin_lipoyl"/>
    <property type="match status" value="1"/>
</dbReference>
<dbReference type="AlphaFoldDB" id="A0A7S2XEG9"/>
<dbReference type="EMBL" id="HBHP01028198">
    <property type="protein sequence ID" value="CAD9773449.1"/>
    <property type="molecule type" value="Transcribed_RNA"/>
</dbReference>
<dbReference type="Gene3D" id="2.40.50.100">
    <property type="match status" value="1"/>
</dbReference>
<dbReference type="PANTHER" id="PTHR23151">
    <property type="entry name" value="DIHYDROLIPOAMIDE ACETYL/SUCCINYL-TRANSFERASE-RELATED"/>
    <property type="match status" value="1"/>
</dbReference>
<evidence type="ECO:0000313" key="2">
    <source>
        <dbReference type="EMBL" id="CAD9773449.1"/>
    </source>
</evidence>
<name>A0A7S2XEG9_9EUKA</name>
<organism evidence="2">
    <name type="scientific">Lotharella oceanica</name>
    <dbReference type="NCBI Taxonomy" id="641309"/>
    <lineage>
        <taxon>Eukaryota</taxon>
        <taxon>Sar</taxon>
        <taxon>Rhizaria</taxon>
        <taxon>Cercozoa</taxon>
        <taxon>Chlorarachniophyceae</taxon>
        <taxon>Lotharella</taxon>
    </lineage>
</organism>
<dbReference type="SUPFAM" id="SSF51230">
    <property type="entry name" value="Single hybrid motif"/>
    <property type="match status" value="1"/>
</dbReference>
<gene>
    <name evidence="2" type="ORF">LSP00402_LOCUS17441</name>
</gene>
<protein>
    <recommendedName>
        <fullName evidence="1">Lipoyl-binding domain-containing protein</fullName>
    </recommendedName>
</protein>
<dbReference type="PANTHER" id="PTHR23151:SF90">
    <property type="entry name" value="DIHYDROLIPOYLLYSINE-RESIDUE ACETYLTRANSFERASE COMPONENT OF PYRUVATE DEHYDROGENASE COMPLEX, MITOCHONDRIAL-RELATED"/>
    <property type="match status" value="1"/>
</dbReference>
<sequence>MQRWQRVLLQRLARRDCGRVAAFRNLSTASLPWHIWVPMPHLSPSMDRARIMRWHVGQGERIEMTQLLAELEVEGLLADPEEKGRKVSMEIESHEEGYVARVFLQEGETAPPGVPIALMCEREEDIPEFASVDVPQDVSDSMFVWQAYVAEEKDSQEHGRIPEHNRNKSGD</sequence>
<dbReference type="InterPro" id="IPR000089">
    <property type="entry name" value="Biotin_lipoyl"/>
</dbReference>